<evidence type="ECO:0000256" key="2">
    <source>
        <dbReference type="ARBA" id="ARBA00023015"/>
    </source>
</evidence>
<keyword evidence="3" id="KW-0238">DNA-binding</keyword>
<dbReference type="GO" id="GO:0006351">
    <property type="term" value="P:DNA-templated transcription"/>
    <property type="evidence" value="ECO:0007669"/>
    <property type="project" value="TreeGrafter"/>
</dbReference>
<organism evidence="6 7">
    <name type="scientific">Pseudoalteromonas luteoviolacea S4060-1</name>
    <dbReference type="NCBI Taxonomy" id="1365257"/>
    <lineage>
        <taxon>Bacteria</taxon>
        <taxon>Pseudomonadati</taxon>
        <taxon>Pseudomonadota</taxon>
        <taxon>Gammaproteobacteria</taxon>
        <taxon>Alteromonadales</taxon>
        <taxon>Pseudoalteromonadaceae</taxon>
        <taxon>Pseudoalteromonas</taxon>
    </lineage>
</organism>
<dbReference type="FunFam" id="1.10.10.10:FF:000001">
    <property type="entry name" value="LysR family transcriptional regulator"/>
    <property type="match status" value="1"/>
</dbReference>
<evidence type="ECO:0000313" key="7">
    <source>
        <dbReference type="Proteomes" id="UP000076661"/>
    </source>
</evidence>
<dbReference type="PROSITE" id="PS50931">
    <property type="entry name" value="HTH_LYSR"/>
    <property type="match status" value="1"/>
</dbReference>
<dbReference type="Pfam" id="PF03466">
    <property type="entry name" value="LysR_substrate"/>
    <property type="match status" value="1"/>
</dbReference>
<feature type="domain" description="HTH lysR-type" evidence="5">
    <location>
        <begin position="9"/>
        <end position="60"/>
    </location>
</feature>
<dbReference type="SUPFAM" id="SSF46785">
    <property type="entry name" value="Winged helix' DNA-binding domain"/>
    <property type="match status" value="1"/>
</dbReference>
<dbReference type="CDD" id="cd08422">
    <property type="entry name" value="PBP2_CrgA_like"/>
    <property type="match status" value="1"/>
</dbReference>
<dbReference type="Gene3D" id="1.10.10.10">
    <property type="entry name" value="Winged helix-like DNA-binding domain superfamily/Winged helix DNA-binding domain"/>
    <property type="match status" value="1"/>
</dbReference>
<dbReference type="SUPFAM" id="SSF53850">
    <property type="entry name" value="Periplasmic binding protein-like II"/>
    <property type="match status" value="1"/>
</dbReference>
<comment type="similarity">
    <text evidence="1">Belongs to the LysR transcriptional regulatory family.</text>
</comment>
<sequence length="305" mass="33783">MATEFSNEQLFLRVVEAGSFKAAAEQLALEPSLVSRRIASLEQRLSVKLLARSTKRSLPTEAGEQYYQGLRKLLDEKQALEAHILQNNDMPCGMLRVAAPHDFAIQFVLPVLAQMSKLYPALSVDLILSSHYEDLIGQGIDVAVRVGELPSSSLICQKLGEVQRVLVASNTYLMRKGVPKNVEALSEHDFVFYSSAQTQKPIDIGTKSIKVQGRFIVNSVSALKDLVLQGQGIHLGPVWAFKKALDQGEAVQLFKDQPLKAFPLHVLYPSRAFMPAKVRVFIDKLRITCQKQGLGETRQQLALGC</sequence>
<dbReference type="InterPro" id="IPR005119">
    <property type="entry name" value="LysR_subst-bd"/>
</dbReference>
<reference evidence="6 7" key="1">
    <citation type="submission" date="2013-07" db="EMBL/GenBank/DDBJ databases">
        <title>Comparative Genomic and Metabolomic Analysis of Twelve Strains of Pseudoalteromonas luteoviolacea.</title>
        <authorList>
            <person name="Vynne N.G."/>
            <person name="Mansson M."/>
            <person name="Gram L."/>
        </authorList>
    </citation>
    <scope>NUCLEOTIDE SEQUENCE [LARGE SCALE GENOMIC DNA]</scope>
    <source>
        <strain evidence="6 7">S4060-1</strain>
    </source>
</reference>
<name>A0A167P671_9GAMM</name>
<keyword evidence="4" id="KW-0804">Transcription</keyword>
<evidence type="ECO:0000256" key="4">
    <source>
        <dbReference type="ARBA" id="ARBA00023163"/>
    </source>
</evidence>
<dbReference type="InterPro" id="IPR036390">
    <property type="entry name" value="WH_DNA-bd_sf"/>
</dbReference>
<dbReference type="PANTHER" id="PTHR30537">
    <property type="entry name" value="HTH-TYPE TRANSCRIPTIONAL REGULATOR"/>
    <property type="match status" value="1"/>
</dbReference>
<accession>A0A167P671</accession>
<comment type="caution">
    <text evidence="6">The sequence shown here is derived from an EMBL/GenBank/DDBJ whole genome shotgun (WGS) entry which is preliminary data.</text>
</comment>
<dbReference type="InterPro" id="IPR000847">
    <property type="entry name" value="LysR_HTH_N"/>
</dbReference>
<dbReference type="EMBL" id="AUXX01000004">
    <property type="protein sequence ID" value="KZN69597.1"/>
    <property type="molecule type" value="Genomic_DNA"/>
</dbReference>
<evidence type="ECO:0000259" key="5">
    <source>
        <dbReference type="PROSITE" id="PS50931"/>
    </source>
</evidence>
<dbReference type="InterPro" id="IPR036388">
    <property type="entry name" value="WH-like_DNA-bd_sf"/>
</dbReference>
<evidence type="ECO:0000256" key="3">
    <source>
        <dbReference type="ARBA" id="ARBA00023125"/>
    </source>
</evidence>
<evidence type="ECO:0000256" key="1">
    <source>
        <dbReference type="ARBA" id="ARBA00009437"/>
    </source>
</evidence>
<dbReference type="RefSeq" id="WP_063379857.1">
    <property type="nucleotide sequence ID" value="NZ_AUXX01000004.1"/>
</dbReference>
<dbReference type="PATRIC" id="fig|1365257.3.peg.514"/>
<dbReference type="GO" id="GO:0003700">
    <property type="term" value="F:DNA-binding transcription factor activity"/>
    <property type="evidence" value="ECO:0007669"/>
    <property type="project" value="InterPro"/>
</dbReference>
<dbReference type="GO" id="GO:0043565">
    <property type="term" value="F:sequence-specific DNA binding"/>
    <property type="evidence" value="ECO:0007669"/>
    <property type="project" value="TreeGrafter"/>
</dbReference>
<dbReference type="InterPro" id="IPR058163">
    <property type="entry name" value="LysR-type_TF_proteobact-type"/>
</dbReference>
<dbReference type="PANTHER" id="PTHR30537:SF66">
    <property type="entry name" value="IRON-REGULATED VIRULENCE REGULATORY PROTEIN IRGB"/>
    <property type="match status" value="1"/>
</dbReference>
<protein>
    <recommendedName>
        <fullName evidence="5">HTH lysR-type domain-containing protein</fullName>
    </recommendedName>
</protein>
<keyword evidence="2" id="KW-0805">Transcription regulation</keyword>
<dbReference type="Proteomes" id="UP000076661">
    <property type="component" value="Unassembled WGS sequence"/>
</dbReference>
<dbReference type="Pfam" id="PF00126">
    <property type="entry name" value="HTH_1"/>
    <property type="match status" value="1"/>
</dbReference>
<evidence type="ECO:0000313" key="6">
    <source>
        <dbReference type="EMBL" id="KZN69597.1"/>
    </source>
</evidence>
<dbReference type="Gene3D" id="3.40.190.290">
    <property type="match status" value="1"/>
</dbReference>
<gene>
    <name evidence="6" type="ORF">N478_10635</name>
</gene>
<dbReference type="AlphaFoldDB" id="A0A167P671"/>
<proteinExistence type="inferred from homology"/>